<feature type="region of interest" description="Disordered" evidence="2">
    <location>
        <begin position="96"/>
        <end position="145"/>
    </location>
</feature>
<feature type="compositionally biased region" description="Polar residues" evidence="2">
    <location>
        <begin position="64"/>
        <end position="74"/>
    </location>
</feature>
<dbReference type="PROSITE" id="PS00107">
    <property type="entry name" value="PROTEIN_KINASE_ATP"/>
    <property type="match status" value="1"/>
</dbReference>
<feature type="binding site" evidence="1">
    <location>
        <position position="260"/>
    </location>
    <ligand>
        <name>ATP</name>
        <dbReference type="ChEBI" id="CHEBI:30616"/>
    </ligand>
</feature>
<dbReference type="SMART" id="SM00220">
    <property type="entry name" value="S_TKc"/>
    <property type="match status" value="1"/>
</dbReference>
<accession>A0A8B7ZCC7</accession>
<dbReference type="SUPFAM" id="SSF56112">
    <property type="entry name" value="Protein kinase-like (PK-like)"/>
    <property type="match status" value="1"/>
</dbReference>
<feature type="compositionally biased region" description="Polar residues" evidence="2">
    <location>
        <begin position="126"/>
        <end position="141"/>
    </location>
</feature>
<feature type="compositionally biased region" description="Polar residues" evidence="2">
    <location>
        <begin position="190"/>
        <end position="204"/>
    </location>
</feature>
<dbReference type="OrthoDB" id="5989125at2759"/>
<reference evidence="5" key="1">
    <citation type="submission" date="2025-08" db="UniProtKB">
        <authorList>
            <consortium name="RefSeq"/>
        </authorList>
    </citation>
    <scope>IDENTIFICATION</scope>
</reference>
<dbReference type="Gene3D" id="1.10.510.10">
    <property type="entry name" value="Transferase(Phosphotransferase) domain 1"/>
    <property type="match status" value="1"/>
</dbReference>
<keyword evidence="1" id="KW-0067">ATP-binding</keyword>
<dbReference type="GO" id="GO:0004672">
    <property type="term" value="F:protein kinase activity"/>
    <property type="evidence" value="ECO:0007669"/>
    <property type="project" value="InterPro"/>
</dbReference>
<protein>
    <submittedName>
        <fullName evidence="5">Uncharacterized protein LOC110986052</fullName>
    </submittedName>
</protein>
<dbReference type="RefSeq" id="XP_022103339.1">
    <property type="nucleotide sequence ID" value="XM_022247647.1"/>
</dbReference>
<dbReference type="InterPro" id="IPR017441">
    <property type="entry name" value="Protein_kinase_ATP_BS"/>
</dbReference>
<feature type="region of interest" description="Disordered" evidence="2">
    <location>
        <begin position="190"/>
        <end position="211"/>
    </location>
</feature>
<keyword evidence="1" id="KW-0547">Nucleotide-binding</keyword>
<dbReference type="Pfam" id="PF00069">
    <property type="entry name" value="Pkinase"/>
    <property type="match status" value="1"/>
</dbReference>
<dbReference type="Proteomes" id="UP000694845">
    <property type="component" value="Unplaced"/>
</dbReference>
<dbReference type="GO" id="GO:0005524">
    <property type="term" value="F:ATP binding"/>
    <property type="evidence" value="ECO:0007669"/>
    <property type="project" value="UniProtKB-UniRule"/>
</dbReference>
<evidence type="ECO:0000313" key="4">
    <source>
        <dbReference type="Proteomes" id="UP000694845"/>
    </source>
</evidence>
<name>A0A8B7ZCC7_ACAPL</name>
<dbReference type="PROSITE" id="PS50011">
    <property type="entry name" value="PROTEIN_KINASE_DOM"/>
    <property type="match status" value="1"/>
</dbReference>
<dbReference type="GO" id="GO:0007165">
    <property type="term" value="P:signal transduction"/>
    <property type="evidence" value="ECO:0007669"/>
    <property type="project" value="TreeGrafter"/>
</dbReference>
<feature type="domain" description="Protein kinase" evidence="3">
    <location>
        <begin position="228"/>
        <end position="489"/>
    </location>
</feature>
<dbReference type="CDD" id="cd00180">
    <property type="entry name" value="PKc"/>
    <property type="match status" value="1"/>
</dbReference>
<organism evidence="4 5">
    <name type="scientific">Acanthaster planci</name>
    <name type="common">Crown-of-thorns starfish</name>
    <dbReference type="NCBI Taxonomy" id="133434"/>
    <lineage>
        <taxon>Eukaryota</taxon>
        <taxon>Metazoa</taxon>
        <taxon>Echinodermata</taxon>
        <taxon>Eleutherozoa</taxon>
        <taxon>Asterozoa</taxon>
        <taxon>Asteroidea</taxon>
        <taxon>Valvatacea</taxon>
        <taxon>Valvatida</taxon>
        <taxon>Acanthasteridae</taxon>
        <taxon>Acanthaster</taxon>
    </lineage>
</organism>
<dbReference type="AlphaFoldDB" id="A0A8B7ZCC7"/>
<dbReference type="InterPro" id="IPR011009">
    <property type="entry name" value="Kinase-like_dom_sf"/>
</dbReference>
<dbReference type="PANTHER" id="PTHR48011">
    <property type="entry name" value="CCR4-NOT TRANSCRIPTIONAL COMPLEX SUBUNIT CAF120-RELATED"/>
    <property type="match status" value="1"/>
</dbReference>
<evidence type="ECO:0000256" key="2">
    <source>
        <dbReference type="SAM" id="MobiDB-lite"/>
    </source>
</evidence>
<gene>
    <name evidence="5" type="primary">LOC110986052</name>
</gene>
<dbReference type="GeneID" id="110986052"/>
<evidence type="ECO:0000259" key="3">
    <source>
        <dbReference type="PROSITE" id="PS50011"/>
    </source>
</evidence>
<dbReference type="PANTHER" id="PTHR48011:SF4">
    <property type="entry name" value="MITOGEN-ACTIVATED PROTEIN KINASE KINASE KINASE 19"/>
    <property type="match status" value="1"/>
</dbReference>
<sequence>MLKYDPEQISRFAGTTTARLISVSPSYPGESSVGDPAPNSANYGGEHCTIPGPSAPEYPADAPSKSSRPGTTAGPSGWFGALSRMFRRCRVAPLQTKPPDIRAPAPSHGTTDGRGTRKRWFACPWTSRSQKASRTAESNRVPTRRPRVLRSSRVAPVGDQAAMPSRGLGMRRTAAMADLTELDNTLRVTLPEKSQSKSWSNEPPDQSDEYAGAPCIDKKSLRFVWKDPHCSLILGRGQSGVVRLMRYRKPEGGSSLVAVKRYLARSHSAMSKEIRALRAVDHCPIFPELVGVISDYSFAQKFVGDPKTFQTLSVAEALITGEPPISSENWAWVLYDVITGLFALHQSGWAHCDLQCNNVLLWRDWSQSDDSGERWHGRIIDLGNAQRLNGPTSQCLTLTPIQKDAYYRFSSHIAPEVVEGLVPYGVKSDIYSMGSLISDIAFKSFGMSELLFLSKACMVTTPAQRPTMEALLIELDVWLQDHTGHSFFP</sequence>
<evidence type="ECO:0000256" key="1">
    <source>
        <dbReference type="PROSITE-ProRule" id="PRU10141"/>
    </source>
</evidence>
<keyword evidence="4" id="KW-1185">Reference proteome</keyword>
<dbReference type="KEGG" id="aplc:110986052"/>
<proteinExistence type="predicted"/>
<evidence type="ECO:0000313" key="5">
    <source>
        <dbReference type="RefSeq" id="XP_022103339.1"/>
    </source>
</evidence>
<dbReference type="InterPro" id="IPR052751">
    <property type="entry name" value="Plant_MAPKKK"/>
</dbReference>
<feature type="region of interest" description="Disordered" evidence="2">
    <location>
        <begin position="26"/>
        <end position="76"/>
    </location>
</feature>
<dbReference type="InterPro" id="IPR000719">
    <property type="entry name" value="Prot_kinase_dom"/>
</dbReference>